<evidence type="ECO:0000256" key="2">
    <source>
        <dbReference type="ARBA" id="ARBA00022801"/>
    </source>
</evidence>
<accession>Q77Y69</accession>
<organismHost>
    <name type="scientific">Homo sapiens</name>
    <name type="common">Human</name>
    <dbReference type="NCBI Taxonomy" id="9606"/>
</organismHost>
<dbReference type="OrthoDB" id="9659at10239"/>
<dbReference type="HAMAP" id="MF_04031">
    <property type="entry name" value="HSV_DUT"/>
    <property type="match status" value="1"/>
</dbReference>
<keyword evidence="2" id="KW-0378">Hydrolase</keyword>
<dbReference type="GO" id="GO:0046872">
    <property type="term" value="F:metal ion binding"/>
    <property type="evidence" value="ECO:0007669"/>
    <property type="project" value="UniProtKB-KW"/>
</dbReference>
<dbReference type="InterPro" id="IPR029054">
    <property type="entry name" value="dUTPase-like"/>
</dbReference>
<dbReference type="RefSeq" id="YP_073785.1">
    <property type="nucleotide sequence ID" value="NC_001716.2"/>
</dbReference>
<dbReference type="InterPro" id="IPR034745">
    <property type="entry name" value="HSV_DUT"/>
</dbReference>
<dbReference type="SMR" id="Q77Y69"/>
<keyword evidence="4" id="KW-0546">Nucleotide metabolism</keyword>
<evidence type="ECO:0000256" key="1">
    <source>
        <dbReference type="ARBA" id="ARBA00022723"/>
    </source>
</evidence>
<dbReference type="GO" id="GO:0004170">
    <property type="term" value="F:dUTP diphosphatase activity"/>
    <property type="evidence" value="ECO:0007669"/>
    <property type="project" value="InterPro"/>
</dbReference>
<dbReference type="SUPFAM" id="SSF51283">
    <property type="entry name" value="dUTPase-like"/>
    <property type="match status" value="2"/>
</dbReference>
<keyword evidence="3" id="KW-0460">Magnesium</keyword>
<reference evidence="5 6" key="1">
    <citation type="journal article" date="1998" name="Virology">
        <title>The DNA sequence of the RK strain of human herpesvirus 7.</title>
        <authorList>
            <person name="Megaw A.G."/>
            <person name="Rapaport D."/>
            <person name="Avidor B."/>
            <person name="Frenkel N."/>
            <person name="Davison A.J."/>
        </authorList>
    </citation>
    <scope>NUCLEOTIDE SEQUENCE [LARGE SCALE GENOMIC DNA]</scope>
    <source>
        <strain evidence="5 6">RK</strain>
    </source>
</reference>
<proteinExistence type="inferred from homology"/>
<dbReference type="InterPro" id="IPR036157">
    <property type="entry name" value="dUTPase-like_sf"/>
</dbReference>
<evidence type="ECO:0000256" key="4">
    <source>
        <dbReference type="ARBA" id="ARBA00023080"/>
    </source>
</evidence>
<dbReference type="KEGG" id="vg:3289503"/>
<keyword evidence="6" id="KW-1185">Reference proteome</keyword>
<dbReference type="Pfam" id="PF00692">
    <property type="entry name" value="dUTPase"/>
    <property type="match status" value="1"/>
</dbReference>
<evidence type="ECO:0000313" key="6">
    <source>
        <dbReference type="Proteomes" id="UP000098510"/>
    </source>
</evidence>
<dbReference type="DNASU" id="3289503"/>
<evidence type="ECO:0000313" key="5">
    <source>
        <dbReference type="EMBL" id="AAC40759.1"/>
    </source>
</evidence>
<keyword evidence="1" id="KW-0479">Metal-binding</keyword>
<protein>
    <submittedName>
        <fullName evidence="5">U45</fullName>
    </submittedName>
</protein>
<dbReference type="EMBL" id="AF037218">
    <property type="protein sequence ID" value="AAC40759.1"/>
    <property type="molecule type" value="Genomic_DNA"/>
</dbReference>
<sequence>MQSLPSRRSETNKKIISEKISETITLNKLPMSRYLHFFLFTVTDVDDIWNFSETKESSLTWPKIDAKQLNEYVNTELTVYQRPFSLLGIPQNGLFKSCEKIYDEFFAEHMDNEKKYLTFPRNRSSRFGFENVPRVNELPILINHFEKSRMDVILNTNKIVLVNRELIWVPCEQVRIFNLNVSLNIPDGLFGILTGTVNDTLCECVTELITTENVISISLINLSSESVMLLPGDIELVINILPCYIPEPWETYNFPSPNFIKFSLITNKDFYVESNNYTIQNFDYMFDCPDELKALIIANKEILCHGLVVETNIWLKNTTPSVKIFNPTSQRIFVQAGICIATIIFTCGHFILKLLPNRVLNQLAVLDKTSMLWFQYSTE</sequence>
<name>Q77Y69_HHV7R</name>
<gene>
    <name evidence="5" type="primary">U45</name>
</gene>
<dbReference type="Proteomes" id="UP000098510">
    <property type="component" value="Segment"/>
</dbReference>
<dbReference type="GO" id="GO:0046080">
    <property type="term" value="P:dUTP metabolic process"/>
    <property type="evidence" value="ECO:0007669"/>
    <property type="project" value="InterPro"/>
</dbReference>
<organism evidence="5 6">
    <name type="scientific">Human herpesvirus 7 (strain RK)</name>
    <name type="common">HHV-7</name>
    <name type="synonym">Human T lymphotropic virus</name>
    <dbReference type="NCBI Taxonomy" id="262398"/>
    <lineage>
        <taxon>Viruses</taxon>
        <taxon>Duplodnaviria</taxon>
        <taxon>Heunggongvirae</taxon>
        <taxon>Peploviricota</taxon>
        <taxon>Herviviricetes</taxon>
        <taxon>Herpesvirales</taxon>
        <taxon>Orthoherpesviridae</taxon>
        <taxon>Betaherpesvirinae</taxon>
        <taxon>Roseolovirus</taxon>
        <taxon>Roseolovirus humanbeta7</taxon>
        <taxon>Human betaherpesvirus 7</taxon>
    </lineage>
</organism>
<evidence type="ECO:0000256" key="3">
    <source>
        <dbReference type="ARBA" id="ARBA00022842"/>
    </source>
</evidence>
<dbReference type="GeneID" id="3289503"/>